<comment type="function">
    <text evidence="5 6 7">Catalyzes the transfer of endogenously produced octanoic acid from octanoyl-acyl-carrier-protein onto the lipoyl domains of lipoate-dependent enzymes. Lipoyl-ACP can also act as a substrate although octanoyl-ACP is likely to be the physiological substrate.</text>
</comment>
<dbReference type="NCBIfam" id="TIGR00214">
    <property type="entry name" value="lipB"/>
    <property type="match status" value="1"/>
</dbReference>
<dbReference type="Proteomes" id="UP000218899">
    <property type="component" value="Chromosome"/>
</dbReference>
<dbReference type="EMBL" id="AP014936">
    <property type="protein sequence ID" value="BAU46755.1"/>
    <property type="molecule type" value="Genomic_DNA"/>
</dbReference>
<dbReference type="GO" id="GO:0033819">
    <property type="term" value="F:lipoyl(octanoyl) transferase activity"/>
    <property type="evidence" value="ECO:0007669"/>
    <property type="project" value="UniProtKB-EC"/>
</dbReference>
<reference evidence="12 13" key="1">
    <citation type="submission" date="2015-08" db="EMBL/GenBank/DDBJ databases">
        <title>Complete genome sequence of Sulfurifustis variabilis.</title>
        <authorList>
            <person name="Miura A."/>
            <person name="Kojima H."/>
            <person name="Fukui M."/>
        </authorList>
    </citation>
    <scope>NUCLEOTIDE SEQUENCE [LARGE SCALE GENOMIC DNA]</scope>
    <source>
        <strain evidence="13">skN76</strain>
    </source>
</reference>
<dbReference type="UniPathway" id="UPA00538">
    <property type="reaction ID" value="UER00592"/>
</dbReference>
<proteinExistence type="inferred from homology"/>
<feature type="binding site" evidence="6 9">
    <location>
        <begin position="151"/>
        <end position="153"/>
    </location>
    <ligand>
        <name>substrate</name>
    </ligand>
</feature>
<dbReference type="PANTHER" id="PTHR10993:SF7">
    <property type="entry name" value="LIPOYLTRANSFERASE 2, MITOCHONDRIAL-RELATED"/>
    <property type="match status" value="1"/>
</dbReference>
<accession>A0A1B4V0M8</accession>
<evidence type="ECO:0000259" key="11">
    <source>
        <dbReference type="PROSITE" id="PS51733"/>
    </source>
</evidence>
<evidence type="ECO:0000313" key="13">
    <source>
        <dbReference type="Proteomes" id="UP000218899"/>
    </source>
</evidence>
<keyword evidence="12" id="KW-0436">Ligase</keyword>
<dbReference type="PROSITE" id="PS51733">
    <property type="entry name" value="BPL_LPL_CATALYTIC"/>
    <property type="match status" value="1"/>
</dbReference>
<dbReference type="AlphaFoldDB" id="A0A1B4V0M8"/>
<keyword evidence="2 6" id="KW-0963">Cytoplasm</keyword>
<dbReference type="CDD" id="cd16444">
    <property type="entry name" value="LipB"/>
    <property type="match status" value="1"/>
</dbReference>
<feature type="binding site" evidence="6 9">
    <location>
        <begin position="138"/>
        <end position="140"/>
    </location>
    <ligand>
        <name>substrate</name>
    </ligand>
</feature>
<organism evidence="12 13">
    <name type="scientific">Sulfurifustis variabilis</name>
    <dbReference type="NCBI Taxonomy" id="1675686"/>
    <lineage>
        <taxon>Bacteria</taxon>
        <taxon>Pseudomonadati</taxon>
        <taxon>Pseudomonadota</taxon>
        <taxon>Gammaproteobacteria</taxon>
        <taxon>Acidiferrobacterales</taxon>
        <taxon>Acidiferrobacteraceae</taxon>
        <taxon>Sulfurifustis</taxon>
    </lineage>
</organism>
<evidence type="ECO:0000256" key="5">
    <source>
        <dbReference type="ARBA" id="ARBA00024732"/>
    </source>
</evidence>
<dbReference type="GO" id="GO:0009249">
    <property type="term" value="P:protein lipoylation"/>
    <property type="evidence" value="ECO:0007669"/>
    <property type="project" value="InterPro"/>
</dbReference>
<evidence type="ECO:0000313" key="12">
    <source>
        <dbReference type="EMBL" id="BAU46755.1"/>
    </source>
</evidence>
<dbReference type="PANTHER" id="PTHR10993">
    <property type="entry name" value="OCTANOYLTRANSFERASE"/>
    <property type="match status" value="1"/>
</dbReference>
<dbReference type="InterPro" id="IPR020605">
    <property type="entry name" value="Octanoyltransferase_CS"/>
</dbReference>
<keyword evidence="3 6" id="KW-0808">Transferase</keyword>
<comment type="pathway">
    <text evidence="1 6 7">Protein modification; protein lipoylation via endogenous pathway; protein N(6)-(lipoyl)lysine from octanoyl-[acyl-carrier-protein]: step 1/2.</text>
</comment>
<dbReference type="HAMAP" id="MF_00013">
    <property type="entry name" value="LipB"/>
    <property type="match status" value="1"/>
</dbReference>
<comment type="miscellaneous">
    <text evidence="6">In the reaction, the free carboxyl group of octanoic acid is attached via an amide linkage to the epsilon-amino group of a specific lysine residue of lipoyl domains of lipoate-dependent enzymes.</text>
</comment>
<dbReference type="InterPro" id="IPR045864">
    <property type="entry name" value="aa-tRNA-synth_II/BPL/LPL"/>
</dbReference>
<name>A0A1B4V0M8_9GAMM</name>
<evidence type="ECO:0000256" key="3">
    <source>
        <dbReference type="ARBA" id="ARBA00022679"/>
    </source>
</evidence>
<dbReference type="GO" id="GO:0016874">
    <property type="term" value="F:ligase activity"/>
    <property type="evidence" value="ECO:0007669"/>
    <property type="project" value="UniProtKB-KW"/>
</dbReference>
<dbReference type="EC" id="2.3.1.181" evidence="6 7"/>
<dbReference type="Pfam" id="PF21948">
    <property type="entry name" value="LplA-B_cat"/>
    <property type="match status" value="1"/>
</dbReference>
<feature type="site" description="Lowers pKa of active site Cys" evidence="6 10">
    <location>
        <position position="135"/>
    </location>
</feature>
<evidence type="ECO:0000256" key="9">
    <source>
        <dbReference type="PIRSR" id="PIRSR016262-2"/>
    </source>
</evidence>
<sequence>MQPLPCVVRRLGLVDYAATVEAMRAYTEGRDGDSADEIWLLEHPPVYTLGLKANARTVRPGNDVPVIPTDRGGDITYHGPGQSVVYVLIELARRGIGIRTLVGTLEQAVIDLLRDRGIAAERRAGAPGVYVEGRKIASLGLRVRRGCTYHGLSFNARMDLAPFRVIEPCGYSGLQVAQLADFIPDAESGAAGEALAQRVLALLGYTETRPEAAAPGAHRPSSLNG</sequence>
<dbReference type="KEGG" id="sva:SVA_0173"/>
<keyword evidence="4 6" id="KW-0012">Acyltransferase</keyword>
<evidence type="ECO:0000256" key="7">
    <source>
        <dbReference type="PIRNR" id="PIRNR016262"/>
    </source>
</evidence>
<dbReference type="PIRSF" id="PIRSF016262">
    <property type="entry name" value="LPLase"/>
    <property type="match status" value="1"/>
</dbReference>
<dbReference type="GO" id="GO:0005737">
    <property type="term" value="C:cytoplasm"/>
    <property type="evidence" value="ECO:0007669"/>
    <property type="project" value="UniProtKB-SubCell"/>
</dbReference>
<dbReference type="NCBIfam" id="NF010922">
    <property type="entry name" value="PRK14342.1"/>
    <property type="match status" value="1"/>
</dbReference>
<evidence type="ECO:0000256" key="2">
    <source>
        <dbReference type="ARBA" id="ARBA00022490"/>
    </source>
</evidence>
<keyword evidence="13" id="KW-1185">Reference proteome</keyword>
<dbReference type="Gene3D" id="3.30.930.10">
    <property type="entry name" value="Bira Bifunctional Protein, Domain 2"/>
    <property type="match status" value="1"/>
</dbReference>
<evidence type="ECO:0000256" key="4">
    <source>
        <dbReference type="ARBA" id="ARBA00023315"/>
    </source>
</evidence>
<evidence type="ECO:0000256" key="6">
    <source>
        <dbReference type="HAMAP-Rule" id="MF_00013"/>
    </source>
</evidence>
<comment type="subcellular location">
    <subcellularLocation>
        <location evidence="6">Cytoplasm</location>
    </subcellularLocation>
</comment>
<feature type="active site" description="Acyl-thioester intermediate" evidence="6 8">
    <location>
        <position position="169"/>
    </location>
</feature>
<feature type="domain" description="BPL/LPL catalytic" evidence="11">
    <location>
        <begin position="32"/>
        <end position="207"/>
    </location>
</feature>
<evidence type="ECO:0000256" key="1">
    <source>
        <dbReference type="ARBA" id="ARBA00004821"/>
    </source>
</evidence>
<protein>
    <recommendedName>
        <fullName evidence="6 7">Octanoyltransferase</fullName>
        <ecNumber evidence="6 7">2.3.1.181</ecNumber>
    </recommendedName>
    <alternativeName>
        <fullName evidence="6">Lipoate-protein ligase B</fullName>
    </alternativeName>
    <alternativeName>
        <fullName evidence="6">Lipoyl/octanoyl transferase</fullName>
    </alternativeName>
    <alternativeName>
        <fullName evidence="6">Octanoyl-[acyl-carrier-protein]-protein N-octanoyltransferase</fullName>
    </alternativeName>
</protein>
<dbReference type="PROSITE" id="PS01313">
    <property type="entry name" value="LIPB"/>
    <property type="match status" value="1"/>
</dbReference>
<comment type="catalytic activity">
    <reaction evidence="6 7">
        <text>octanoyl-[ACP] + L-lysyl-[protein] = N(6)-octanoyl-L-lysyl-[protein] + holo-[ACP] + H(+)</text>
        <dbReference type="Rhea" id="RHEA:17665"/>
        <dbReference type="Rhea" id="RHEA-COMP:9636"/>
        <dbReference type="Rhea" id="RHEA-COMP:9685"/>
        <dbReference type="Rhea" id="RHEA-COMP:9752"/>
        <dbReference type="Rhea" id="RHEA-COMP:9928"/>
        <dbReference type="ChEBI" id="CHEBI:15378"/>
        <dbReference type="ChEBI" id="CHEBI:29969"/>
        <dbReference type="ChEBI" id="CHEBI:64479"/>
        <dbReference type="ChEBI" id="CHEBI:78463"/>
        <dbReference type="ChEBI" id="CHEBI:78809"/>
        <dbReference type="EC" id="2.3.1.181"/>
    </reaction>
</comment>
<dbReference type="InterPro" id="IPR000544">
    <property type="entry name" value="Octanoyltransferase"/>
</dbReference>
<dbReference type="RefSeq" id="WP_231971822.1">
    <property type="nucleotide sequence ID" value="NZ_AP014936.1"/>
</dbReference>
<evidence type="ECO:0000256" key="10">
    <source>
        <dbReference type="PIRSR" id="PIRSR016262-3"/>
    </source>
</evidence>
<dbReference type="SUPFAM" id="SSF55681">
    <property type="entry name" value="Class II aaRS and biotin synthetases"/>
    <property type="match status" value="1"/>
</dbReference>
<feature type="binding site" evidence="6 9">
    <location>
        <begin position="71"/>
        <end position="78"/>
    </location>
    <ligand>
        <name>substrate</name>
    </ligand>
</feature>
<comment type="similarity">
    <text evidence="6 7">Belongs to the LipB family.</text>
</comment>
<gene>
    <name evidence="6" type="primary">lipB</name>
    <name evidence="12" type="ORF">SVA_0173</name>
</gene>
<dbReference type="FunFam" id="3.30.930.10:FF:000020">
    <property type="entry name" value="Octanoyltransferase"/>
    <property type="match status" value="1"/>
</dbReference>
<evidence type="ECO:0000256" key="8">
    <source>
        <dbReference type="PIRSR" id="PIRSR016262-1"/>
    </source>
</evidence>
<dbReference type="InterPro" id="IPR004143">
    <property type="entry name" value="BPL_LPL_catalytic"/>
</dbReference>